<name>A0A2W5THK6_9BACT</name>
<gene>
    <name evidence="3" type="ORF">DI536_09490</name>
</gene>
<protein>
    <recommendedName>
        <fullName evidence="5">Site-specific recombinase</fullName>
    </recommendedName>
</protein>
<dbReference type="InterPro" id="IPR011385">
    <property type="entry name" value="Site-sp_rcmbase"/>
</dbReference>
<feature type="transmembrane region" description="Helical" evidence="2">
    <location>
        <begin position="389"/>
        <end position="409"/>
    </location>
</feature>
<proteinExistence type="predicted"/>
<feature type="transmembrane region" description="Helical" evidence="2">
    <location>
        <begin position="495"/>
        <end position="518"/>
    </location>
</feature>
<evidence type="ECO:0000256" key="1">
    <source>
        <dbReference type="SAM" id="MobiDB-lite"/>
    </source>
</evidence>
<accession>A0A2W5THK6</accession>
<feature type="transmembrane region" description="Helical" evidence="2">
    <location>
        <begin position="355"/>
        <end position="377"/>
    </location>
</feature>
<dbReference type="Proteomes" id="UP000249061">
    <property type="component" value="Unassembled WGS sequence"/>
</dbReference>
<reference evidence="3 4" key="1">
    <citation type="submission" date="2017-08" db="EMBL/GenBank/DDBJ databases">
        <title>Infants hospitalized years apart are colonized by the same room-sourced microbial strains.</title>
        <authorList>
            <person name="Brooks B."/>
            <person name="Olm M.R."/>
            <person name="Firek B.A."/>
            <person name="Baker R."/>
            <person name="Thomas B.C."/>
            <person name="Morowitz M.J."/>
            <person name="Banfield J.F."/>
        </authorList>
    </citation>
    <scope>NUCLEOTIDE SEQUENCE [LARGE SCALE GENOMIC DNA]</scope>
    <source>
        <strain evidence="3">S2_003_000_R2_14</strain>
    </source>
</reference>
<keyword evidence="2" id="KW-0812">Transmembrane</keyword>
<sequence>MADHLLLDRHTFVTRFGVSDPRNRVLRRLHTLLVVDPGYLADNPIEWLEDLTAWIFERGRAPGARDGESEADTRTRLLLTAAEEIPPFAEMLRGAVFRVLIGSSSTHLFTDTGIPTHYGFWRELVDRFSKNLLPAPPVGREVSRLLTRLFDTEERADWLLNMAEPTRRKLVAILGLGTDDIRRAFEPGLREAMLLISARIAMQGVSDDLRKRLSNHSVQTSPFLLLADQVKQLQDGELPLVKVTNTLEACRAALREVTASLDKTGISIDLVFRLELLGALLSRLSHLLVLGYGLEEARELSLVQLERDLIRGTVADRSLASLAQSSTRLLARRVVERAGTSGEHYVTRTRTEQQAMLDAAAGGGAVTALMVFTKFFVGYAHTPPLFDALLVGLNYAWGFVAMQLLHFALATKQPAMTAATIAAAIEAQRDVKNPELSSLVDLMARASRTQFTALVGNVFVVVPFAITIGIVWEALTGNHVLTDAYAEKVIHAHHPIFSVTIFSAFWTGVWLWAASLLAGAAENYFVLRELPGAIASNRLLRRFLGAQRTTRLSRFLTEQASGFGGNIGFGMLLGFMPMLFVLVGLPLEVRHVTFVTGQLAYAAVHGGPAIFARPDFLMALVSIPMVGLINFGVSFACAIFVALRARGLGVRSQFTLLRAVAKRFVKSPREFFIAPKDAQPSPAHGTPAVQRAEPAQ</sequence>
<dbReference type="AlphaFoldDB" id="A0A2W5THK6"/>
<feature type="region of interest" description="Disordered" evidence="1">
    <location>
        <begin position="675"/>
        <end position="696"/>
    </location>
</feature>
<keyword evidence="2" id="KW-0472">Membrane</keyword>
<dbReference type="PIRSF" id="PIRSF015380">
    <property type="entry name" value="Site-sp_rcmb"/>
    <property type="match status" value="1"/>
</dbReference>
<dbReference type="EMBL" id="QFQP01000006">
    <property type="protein sequence ID" value="PZR15000.1"/>
    <property type="molecule type" value="Genomic_DNA"/>
</dbReference>
<evidence type="ECO:0000256" key="2">
    <source>
        <dbReference type="SAM" id="Phobius"/>
    </source>
</evidence>
<evidence type="ECO:0008006" key="5">
    <source>
        <dbReference type="Google" id="ProtNLM"/>
    </source>
</evidence>
<feature type="transmembrane region" description="Helical" evidence="2">
    <location>
        <begin position="563"/>
        <end position="585"/>
    </location>
</feature>
<feature type="transmembrane region" description="Helical" evidence="2">
    <location>
        <begin position="616"/>
        <end position="643"/>
    </location>
</feature>
<evidence type="ECO:0000313" key="3">
    <source>
        <dbReference type="EMBL" id="PZR15000.1"/>
    </source>
</evidence>
<feature type="transmembrane region" description="Helical" evidence="2">
    <location>
        <begin position="451"/>
        <end position="475"/>
    </location>
</feature>
<comment type="caution">
    <text evidence="3">The sequence shown here is derived from an EMBL/GenBank/DDBJ whole genome shotgun (WGS) entry which is preliminary data.</text>
</comment>
<evidence type="ECO:0000313" key="4">
    <source>
        <dbReference type="Proteomes" id="UP000249061"/>
    </source>
</evidence>
<dbReference type="Pfam" id="PF10136">
    <property type="entry name" value="SpecificRecomb"/>
    <property type="match status" value="1"/>
</dbReference>
<keyword evidence="2" id="KW-1133">Transmembrane helix</keyword>
<organism evidence="3 4">
    <name type="scientific">Archangium gephyra</name>
    <dbReference type="NCBI Taxonomy" id="48"/>
    <lineage>
        <taxon>Bacteria</taxon>
        <taxon>Pseudomonadati</taxon>
        <taxon>Myxococcota</taxon>
        <taxon>Myxococcia</taxon>
        <taxon>Myxococcales</taxon>
        <taxon>Cystobacterineae</taxon>
        <taxon>Archangiaceae</taxon>
        <taxon>Archangium</taxon>
    </lineage>
</organism>